<dbReference type="RefSeq" id="WP_058238819.1">
    <property type="nucleotide sequence ID" value="NZ_CYPW01000006.1"/>
</dbReference>
<dbReference type="OrthoDB" id="3399180at2"/>
<evidence type="ECO:0000313" key="4">
    <source>
        <dbReference type="EMBL" id="CUH51525.1"/>
    </source>
</evidence>
<dbReference type="Gene3D" id="3.40.50.300">
    <property type="entry name" value="P-loop containing nucleotide triphosphate hydrolases"/>
    <property type="match status" value="1"/>
</dbReference>
<sequence>MLILNNGVPKSGSTWMQNILRNYLSPAYPSEKWANDWKNPSVDPDKLEGYVASGEWKEGTTLLKTHIEYSEGYKFLVADDIKVVVTYRKLTDSVVSWFHHQLRMNKTSSEDKLNWLDTKGRQFALRAVRHRLSWQDQPNALMVNYESMVQDAVPLIEEVTKFIGSPCSLFDAINLVEKTQVRISSKKSLQEGQHVRTGGLSVAKEELPEAYLKELEALQEVVEAGSFTPEIAKAFREGKLEQAV</sequence>
<name>A0A0P1EMA9_9RHOB</name>
<evidence type="ECO:0000259" key="3">
    <source>
        <dbReference type="Pfam" id="PF00685"/>
    </source>
</evidence>
<accession>A0A0P1EMA9</accession>
<protein>
    <submittedName>
        <fullName evidence="4">Sulfotransferase domain protein</fullName>
    </submittedName>
</protein>
<evidence type="ECO:0000313" key="5">
    <source>
        <dbReference type="Proteomes" id="UP000054823"/>
    </source>
</evidence>
<keyword evidence="2 4" id="KW-0808">Transferase</keyword>
<dbReference type="InterPro" id="IPR027417">
    <property type="entry name" value="P-loop_NTPase"/>
</dbReference>
<dbReference type="SUPFAM" id="SSF52540">
    <property type="entry name" value="P-loop containing nucleoside triphosphate hydrolases"/>
    <property type="match status" value="1"/>
</dbReference>
<dbReference type="Proteomes" id="UP000054823">
    <property type="component" value="Unassembled WGS sequence"/>
</dbReference>
<dbReference type="STRING" id="321267.SHM7688_00962"/>
<keyword evidence="5" id="KW-1185">Reference proteome</keyword>
<proteinExistence type="inferred from homology"/>
<evidence type="ECO:0000256" key="2">
    <source>
        <dbReference type="ARBA" id="ARBA00022679"/>
    </source>
</evidence>
<dbReference type="InterPro" id="IPR000863">
    <property type="entry name" value="Sulfotransferase_dom"/>
</dbReference>
<dbReference type="EMBL" id="CYPW01000006">
    <property type="protein sequence ID" value="CUH51525.1"/>
    <property type="molecule type" value="Genomic_DNA"/>
</dbReference>
<dbReference type="AlphaFoldDB" id="A0A0P1EMA9"/>
<dbReference type="GO" id="GO:0008146">
    <property type="term" value="F:sulfotransferase activity"/>
    <property type="evidence" value="ECO:0007669"/>
    <property type="project" value="InterPro"/>
</dbReference>
<gene>
    <name evidence="4" type="ORF">SHM7688_00962</name>
</gene>
<feature type="domain" description="Sulfotransferase" evidence="3">
    <location>
        <begin position="7"/>
        <end position="183"/>
    </location>
</feature>
<dbReference type="Pfam" id="PF00685">
    <property type="entry name" value="Sulfotransfer_1"/>
    <property type="match status" value="1"/>
</dbReference>
<organism evidence="4 5">
    <name type="scientific">Shimia marina</name>
    <dbReference type="NCBI Taxonomy" id="321267"/>
    <lineage>
        <taxon>Bacteria</taxon>
        <taxon>Pseudomonadati</taxon>
        <taxon>Pseudomonadota</taxon>
        <taxon>Alphaproteobacteria</taxon>
        <taxon>Rhodobacterales</taxon>
        <taxon>Roseobacteraceae</taxon>
    </lineage>
</organism>
<comment type="similarity">
    <text evidence="1">Belongs to the sulfotransferase 1 family.</text>
</comment>
<dbReference type="PANTHER" id="PTHR11783">
    <property type="entry name" value="SULFOTRANSFERASE SULT"/>
    <property type="match status" value="1"/>
</dbReference>
<reference evidence="4 5" key="1">
    <citation type="submission" date="2015-09" db="EMBL/GenBank/DDBJ databases">
        <authorList>
            <consortium name="Swine Surveillance"/>
        </authorList>
    </citation>
    <scope>NUCLEOTIDE SEQUENCE [LARGE SCALE GENOMIC DNA]</scope>
    <source>
        <strain evidence="4 5">CECT 7688</strain>
    </source>
</reference>
<evidence type="ECO:0000256" key="1">
    <source>
        <dbReference type="ARBA" id="ARBA00005771"/>
    </source>
</evidence>